<dbReference type="AlphaFoldDB" id="A0A0K2UYW3"/>
<protein>
    <submittedName>
        <fullName evidence="1">Uncharacterized protein</fullName>
    </submittedName>
</protein>
<dbReference type="EMBL" id="HACA01026087">
    <property type="protein sequence ID" value="CDW43448.1"/>
    <property type="molecule type" value="Transcribed_RNA"/>
</dbReference>
<evidence type="ECO:0000313" key="1">
    <source>
        <dbReference type="EMBL" id="CDW43448.1"/>
    </source>
</evidence>
<feature type="non-terminal residue" evidence="1">
    <location>
        <position position="44"/>
    </location>
</feature>
<sequence length="44" mass="5131">MIDLGPTLRTNVTLIKFPFAQKCLRFQVPLLGIFRCCTFSSYYQ</sequence>
<proteinExistence type="predicted"/>
<organism evidence="1">
    <name type="scientific">Lepeophtheirus salmonis</name>
    <name type="common">Salmon louse</name>
    <name type="synonym">Caligus salmonis</name>
    <dbReference type="NCBI Taxonomy" id="72036"/>
    <lineage>
        <taxon>Eukaryota</taxon>
        <taxon>Metazoa</taxon>
        <taxon>Ecdysozoa</taxon>
        <taxon>Arthropoda</taxon>
        <taxon>Crustacea</taxon>
        <taxon>Multicrustacea</taxon>
        <taxon>Hexanauplia</taxon>
        <taxon>Copepoda</taxon>
        <taxon>Siphonostomatoida</taxon>
        <taxon>Caligidae</taxon>
        <taxon>Lepeophtheirus</taxon>
    </lineage>
</organism>
<accession>A0A0K2UYW3</accession>
<name>A0A0K2UYW3_LEPSM</name>
<reference evidence="1" key="1">
    <citation type="submission" date="2014-05" db="EMBL/GenBank/DDBJ databases">
        <authorList>
            <person name="Chronopoulou M."/>
        </authorList>
    </citation>
    <scope>NUCLEOTIDE SEQUENCE</scope>
    <source>
        <tissue evidence="1">Whole organism</tissue>
    </source>
</reference>